<dbReference type="PIRSF" id="PIRSF000441">
    <property type="entry name" value="CysE"/>
    <property type="match status" value="1"/>
</dbReference>
<dbReference type="Gene3D" id="2.160.10.10">
    <property type="entry name" value="Hexapeptide repeat proteins"/>
    <property type="match status" value="1"/>
</dbReference>
<evidence type="ECO:0000256" key="1">
    <source>
        <dbReference type="ARBA" id="ARBA00022679"/>
    </source>
</evidence>
<dbReference type="InterPro" id="IPR045304">
    <property type="entry name" value="LbH_SAT"/>
</dbReference>
<dbReference type="EMBL" id="FNXF01000010">
    <property type="protein sequence ID" value="SEH98972.1"/>
    <property type="molecule type" value="Genomic_DNA"/>
</dbReference>
<comment type="similarity">
    <text evidence="4">Belongs to the transferase hexapeptide repeat family.</text>
</comment>
<keyword evidence="6" id="KW-1185">Reference proteome</keyword>
<protein>
    <recommendedName>
        <fullName evidence="4">Serine acetyltransferase</fullName>
        <ecNumber evidence="4">2.3.1.30</ecNumber>
    </recommendedName>
</protein>
<name>A0A1H6MMU9_9GAMM</name>
<dbReference type="SUPFAM" id="SSF51161">
    <property type="entry name" value="Trimeric LpxA-like enzymes"/>
    <property type="match status" value="1"/>
</dbReference>
<dbReference type="AlphaFoldDB" id="A0A1H6MMU9"/>
<dbReference type="GO" id="GO:0006535">
    <property type="term" value="P:cysteine biosynthetic process from serine"/>
    <property type="evidence" value="ECO:0007669"/>
    <property type="project" value="InterPro"/>
</dbReference>
<evidence type="ECO:0000313" key="6">
    <source>
        <dbReference type="Proteomes" id="UP000199371"/>
    </source>
</evidence>
<proteinExistence type="inferred from homology"/>
<keyword evidence="2" id="KW-0677">Repeat</keyword>
<organism evidence="5 6">
    <name type="scientific">Rheinheimera pacifica</name>
    <dbReference type="NCBI Taxonomy" id="173990"/>
    <lineage>
        <taxon>Bacteria</taxon>
        <taxon>Pseudomonadati</taxon>
        <taxon>Pseudomonadota</taxon>
        <taxon>Gammaproteobacteria</taxon>
        <taxon>Chromatiales</taxon>
        <taxon>Chromatiaceae</taxon>
        <taxon>Rheinheimera</taxon>
    </lineage>
</organism>
<dbReference type="Proteomes" id="UP000199371">
    <property type="component" value="Unassembled WGS sequence"/>
</dbReference>
<gene>
    <name evidence="5" type="ORF">SAMN05660691_02610</name>
</gene>
<evidence type="ECO:0000313" key="5">
    <source>
        <dbReference type="EMBL" id="SEH98972.1"/>
    </source>
</evidence>
<keyword evidence="1 4" id="KW-0808">Transferase</keyword>
<sequence>MLKDDLLRTYELVDGGRLKKVLGCYRTPGCHAVVTYRFGQWLSQKNIFTRILLEPFYLLQYHRMRSKWGIEIPRAADIGPGLYIGHNGGIVISSQVKAGKNLSISQGVTIGVSGKGIKRGVPVIGDNVYIAPGAKVFGKIFVGSNVSIGANAVVNQDVPDNSVAVISPGIVIFKKNPS</sequence>
<comment type="catalytic activity">
    <reaction evidence="4">
        <text>L-serine + acetyl-CoA = O-acetyl-L-serine + CoA</text>
        <dbReference type="Rhea" id="RHEA:24560"/>
        <dbReference type="ChEBI" id="CHEBI:33384"/>
        <dbReference type="ChEBI" id="CHEBI:57287"/>
        <dbReference type="ChEBI" id="CHEBI:57288"/>
        <dbReference type="ChEBI" id="CHEBI:58340"/>
        <dbReference type="EC" id="2.3.1.30"/>
    </reaction>
</comment>
<evidence type="ECO:0000256" key="4">
    <source>
        <dbReference type="PIRNR" id="PIRNR000441"/>
    </source>
</evidence>
<dbReference type="RefSeq" id="WP_092793965.1">
    <property type="nucleotide sequence ID" value="NZ_FNXF01000010.1"/>
</dbReference>
<dbReference type="STRING" id="173990.SAMN05660691_02610"/>
<dbReference type="GO" id="GO:0009001">
    <property type="term" value="F:serine O-acetyltransferase activity"/>
    <property type="evidence" value="ECO:0007669"/>
    <property type="project" value="UniProtKB-EC"/>
</dbReference>
<dbReference type="CDD" id="cd03354">
    <property type="entry name" value="LbH_SAT"/>
    <property type="match status" value="1"/>
</dbReference>
<dbReference type="OrthoDB" id="9801456at2"/>
<dbReference type="PROSITE" id="PS00101">
    <property type="entry name" value="HEXAPEP_TRANSFERASES"/>
    <property type="match status" value="1"/>
</dbReference>
<keyword evidence="3 4" id="KW-0012">Acyltransferase</keyword>
<dbReference type="EC" id="2.3.1.30" evidence="4"/>
<dbReference type="PANTHER" id="PTHR42811">
    <property type="entry name" value="SERINE ACETYLTRANSFERASE"/>
    <property type="match status" value="1"/>
</dbReference>
<dbReference type="InterPro" id="IPR018357">
    <property type="entry name" value="Hexapep_transf_CS"/>
</dbReference>
<reference evidence="6" key="1">
    <citation type="submission" date="2016-10" db="EMBL/GenBank/DDBJ databases">
        <authorList>
            <person name="Varghese N."/>
            <person name="Submissions S."/>
        </authorList>
    </citation>
    <scope>NUCLEOTIDE SEQUENCE [LARGE SCALE GENOMIC DNA]</scope>
    <source>
        <strain evidence="6">DSM 17616</strain>
    </source>
</reference>
<dbReference type="InterPro" id="IPR011004">
    <property type="entry name" value="Trimer_LpxA-like_sf"/>
</dbReference>
<evidence type="ECO:0000256" key="2">
    <source>
        <dbReference type="ARBA" id="ARBA00022737"/>
    </source>
</evidence>
<dbReference type="InterPro" id="IPR005881">
    <property type="entry name" value="Ser_O-AcTrfase"/>
</dbReference>
<evidence type="ECO:0000256" key="3">
    <source>
        <dbReference type="ARBA" id="ARBA00023315"/>
    </source>
</evidence>
<accession>A0A1H6MMU9</accession>
<dbReference type="GO" id="GO:0005737">
    <property type="term" value="C:cytoplasm"/>
    <property type="evidence" value="ECO:0007669"/>
    <property type="project" value="InterPro"/>
</dbReference>